<name>A0A232ET84_9HYME</name>
<evidence type="ECO:0000313" key="1">
    <source>
        <dbReference type="EMBL" id="OXU21569.1"/>
    </source>
</evidence>
<proteinExistence type="predicted"/>
<gene>
    <name evidence="1" type="ORF">TSAR_016250</name>
</gene>
<keyword evidence="2" id="KW-1185">Reference proteome</keyword>
<dbReference type="EMBL" id="NNAY01002308">
    <property type="protein sequence ID" value="OXU21569.1"/>
    <property type="molecule type" value="Genomic_DNA"/>
</dbReference>
<accession>A0A232ET84</accession>
<comment type="caution">
    <text evidence="1">The sequence shown here is derived from an EMBL/GenBank/DDBJ whole genome shotgun (WGS) entry which is preliminary data.</text>
</comment>
<evidence type="ECO:0000313" key="2">
    <source>
        <dbReference type="Proteomes" id="UP000215335"/>
    </source>
</evidence>
<sequence length="186" mass="21779">MMKIRIGYSNSSNEEDFFGFPNCRKLDRKLNLSYIKLERLKLDVLPNHSQKVQNGKDSIILIALANKTDLQNRPFCIYCKEYQSQFARHIRVHNEEKHVQSYINADTKEEKTRILAFIRNQGYGLLEKLTGKIKPVKRLRKGVSTNKVPCLDAKLAKYELSRKKENYQNLGGSQHFVICLIENKYR</sequence>
<organism evidence="1 2">
    <name type="scientific">Trichomalopsis sarcophagae</name>
    <dbReference type="NCBI Taxonomy" id="543379"/>
    <lineage>
        <taxon>Eukaryota</taxon>
        <taxon>Metazoa</taxon>
        <taxon>Ecdysozoa</taxon>
        <taxon>Arthropoda</taxon>
        <taxon>Hexapoda</taxon>
        <taxon>Insecta</taxon>
        <taxon>Pterygota</taxon>
        <taxon>Neoptera</taxon>
        <taxon>Endopterygota</taxon>
        <taxon>Hymenoptera</taxon>
        <taxon>Apocrita</taxon>
        <taxon>Proctotrupomorpha</taxon>
        <taxon>Chalcidoidea</taxon>
        <taxon>Pteromalidae</taxon>
        <taxon>Pteromalinae</taxon>
        <taxon>Trichomalopsis</taxon>
    </lineage>
</organism>
<dbReference type="Proteomes" id="UP000215335">
    <property type="component" value="Unassembled WGS sequence"/>
</dbReference>
<reference evidence="1 2" key="1">
    <citation type="journal article" date="2017" name="Curr. Biol.">
        <title>The Evolution of Venom by Co-option of Single-Copy Genes.</title>
        <authorList>
            <person name="Martinson E.O."/>
            <person name="Mrinalini"/>
            <person name="Kelkar Y.D."/>
            <person name="Chang C.H."/>
            <person name="Werren J.H."/>
        </authorList>
    </citation>
    <scope>NUCLEOTIDE SEQUENCE [LARGE SCALE GENOMIC DNA]</scope>
    <source>
        <strain evidence="1 2">Alberta</strain>
        <tissue evidence="1">Whole body</tissue>
    </source>
</reference>
<protein>
    <submittedName>
        <fullName evidence="1">Uncharacterized protein</fullName>
    </submittedName>
</protein>
<dbReference type="AlphaFoldDB" id="A0A232ET84"/>